<comment type="caution">
    <text evidence="1">The sequence shown here is derived from an EMBL/GenBank/DDBJ whole genome shotgun (WGS) entry which is preliminary data.</text>
</comment>
<dbReference type="EMBL" id="JAHUTI010057410">
    <property type="protein sequence ID" value="MED6250354.1"/>
    <property type="molecule type" value="Genomic_DNA"/>
</dbReference>
<reference evidence="1 2" key="1">
    <citation type="submission" date="2021-07" db="EMBL/GenBank/DDBJ databases">
        <authorList>
            <person name="Palmer J.M."/>
        </authorList>
    </citation>
    <scope>NUCLEOTIDE SEQUENCE [LARGE SCALE GENOMIC DNA]</scope>
    <source>
        <strain evidence="1 2">AT_MEX2019</strain>
        <tissue evidence="1">Muscle</tissue>
    </source>
</reference>
<name>A0ABU7BJ69_9TELE</name>
<evidence type="ECO:0000313" key="1">
    <source>
        <dbReference type="EMBL" id="MED6250354.1"/>
    </source>
</evidence>
<gene>
    <name evidence="1" type="ORF">ATANTOWER_030548</name>
</gene>
<protein>
    <submittedName>
        <fullName evidence="1">Uncharacterized protein</fullName>
    </submittedName>
</protein>
<evidence type="ECO:0000313" key="2">
    <source>
        <dbReference type="Proteomes" id="UP001345963"/>
    </source>
</evidence>
<organism evidence="1 2">
    <name type="scientific">Ataeniobius toweri</name>
    <dbReference type="NCBI Taxonomy" id="208326"/>
    <lineage>
        <taxon>Eukaryota</taxon>
        <taxon>Metazoa</taxon>
        <taxon>Chordata</taxon>
        <taxon>Craniata</taxon>
        <taxon>Vertebrata</taxon>
        <taxon>Euteleostomi</taxon>
        <taxon>Actinopterygii</taxon>
        <taxon>Neopterygii</taxon>
        <taxon>Teleostei</taxon>
        <taxon>Neoteleostei</taxon>
        <taxon>Acanthomorphata</taxon>
        <taxon>Ovalentaria</taxon>
        <taxon>Atherinomorphae</taxon>
        <taxon>Cyprinodontiformes</taxon>
        <taxon>Goodeidae</taxon>
        <taxon>Ataeniobius</taxon>
    </lineage>
</organism>
<accession>A0ABU7BJ69</accession>
<sequence length="111" mass="12791">MCLQTAPEVPDPHVQTSSLPRQRHLFFYESTWMTTQHFNRVQPRSQREESHMDVMWSTCRADMWSTQGYKSDSLCNDLHMLNGHQRAEVVAHQAVTEASNSQGVNIHGHLS</sequence>
<keyword evidence="2" id="KW-1185">Reference proteome</keyword>
<dbReference type="Proteomes" id="UP001345963">
    <property type="component" value="Unassembled WGS sequence"/>
</dbReference>
<proteinExistence type="predicted"/>